<evidence type="ECO:0000313" key="2">
    <source>
        <dbReference type="Proteomes" id="UP000183315"/>
    </source>
</evidence>
<dbReference type="PANTHER" id="PTHR43301">
    <property type="entry name" value="ARABINAN ENDO-1,5-ALPHA-L-ARABINOSIDASE"/>
    <property type="match status" value="1"/>
</dbReference>
<dbReference type="SUPFAM" id="SSF75005">
    <property type="entry name" value="Arabinanase/levansucrase/invertase"/>
    <property type="match status" value="1"/>
</dbReference>
<gene>
    <name evidence="1" type="ORF">SAMN05421637_0627</name>
</gene>
<accession>A0A1H6VBJ9</accession>
<dbReference type="eggNOG" id="COG5492">
    <property type="taxonomic scope" value="Bacteria"/>
</dbReference>
<keyword evidence="2" id="KW-1185">Reference proteome</keyword>
<protein>
    <recommendedName>
        <fullName evidence="3">Glycosyl hydrolases family 43</fullName>
    </recommendedName>
</protein>
<dbReference type="AlphaFoldDB" id="A0A1H6VBJ9"/>
<dbReference type="PANTHER" id="PTHR43301:SF3">
    <property type="entry name" value="ARABINAN ENDO-1,5-ALPHA-L-ARABINOSIDASE A-RELATED"/>
    <property type="match status" value="1"/>
</dbReference>
<name>A0A1H6VBJ9_9MICO</name>
<evidence type="ECO:0000313" key="1">
    <source>
        <dbReference type="EMBL" id="SEI98010.1"/>
    </source>
</evidence>
<dbReference type="CDD" id="cd08983">
    <property type="entry name" value="GH43_Bt3655-like"/>
    <property type="match status" value="1"/>
</dbReference>
<proteinExistence type="predicted"/>
<evidence type="ECO:0008006" key="3">
    <source>
        <dbReference type="Google" id="ProtNLM"/>
    </source>
</evidence>
<dbReference type="EMBL" id="FNZI01000001">
    <property type="protein sequence ID" value="SEI98010.1"/>
    <property type="molecule type" value="Genomic_DNA"/>
</dbReference>
<reference evidence="2" key="1">
    <citation type="submission" date="2016-10" db="EMBL/GenBank/DDBJ databases">
        <authorList>
            <person name="Varghese N."/>
        </authorList>
    </citation>
    <scope>NUCLEOTIDE SEQUENCE [LARGE SCALE GENOMIC DNA]</scope>
    <source>
        <strain evidence="2">DSM 24868</strain>
    </source>
</reference>
<dbReference type="STRING" id="1043493.SAMN05421637_0627"/>
<organism evidence="1 2">
    <name type="scientific">Demequina mangrovi</name>
    <dbReference type="NCBI Taxonomy" id="1043493"/>
    <lineage>
        <taxon>Bacteria</taxon>
        <taxon>Bacillati</taxon>
        <taxon>Actinomycetota</taxon>
        <taxon>Actinomycetes</taxon>
        <taxon>Micrococcales</taxon>
        <taxon>Demequinaceae</taxon>
        <taxon>Demequina</taxon>
    </lineage>
</organism>
<dbReference type="Gene3D" id="2.115.10.20">
    <property type="entry name" value="Glycosyl hydrolase domain, family 43"/>
    <property type="match status" value="1"/>
</dbReference>
<dbReference type="Proteomes" id="UP000183315">
    <property type="component" value="Unassembled WGS sequence"/>
</dbReference>
<dbReference type="RefSeq" id="WP_074789121.1">
    <property type="nucleotide sequence ID" value="NZ_BBLU01000002.1"/>
</dbReference>
<dbReference type="InterPro" id="IPR023296">
    <property type="entry name" value="Glyco_hydro_beta-prop_sf"/>
</dbReference>
<dbReference type="InterPro" id="IPR050727">
    <property type="entry name" value="GH43_arabinanases"/>
</dbReference>
<sequence length="441" mass="48360">MSPHPEGDQPYGYLMVHFLEDPEGYAEKIYLDLSDGDDPERWLPLNGGRPILASHLGTTGVRDPHLTYNPQTGTYFILGTDLRVFGGDEAGWGAWSRGYSTRMNVWESRDLITWSPLRQLDVALGPSGEPAEGAPEMGMMWAAETTYVEDFHGEGQGAFVVYWTSTVGDHQVILWGTTTDFTQETWAFGGVLLDQGDDTIDTTMIQHGGRTYRVTKDNGATRRGLFMEVTDEKRWWEPGARWREVQTRIGEGYAAGHGVEGPTMFKAHGEDRWYLYVDVIPSIGYRPMVSTDLEAPTPWVPLESERYHLRVSTKHGGVLGLTRAQHDALQRADAAGPVKTDLGVVAAPVGTSPEALRSALPPFAEARLHAGGTAQFPVEWDLEDLDSSVPGDHGIRGYLRGTLGANVNAWTGKDGSTAWDAEGKVPFSRTALTVGAQVEIG</sequence>